<evidence type="ECO:0000313" key="1">
    <source>
        <dbReference type="EMBL" id="KHN10501.1"/>
    </source>
</evidence>
<sequence>QWRLGDRVSIDVWKQPWLRSTNVAYIQTPMYPRMEDLKVSDLIDYHSGHWNNPLIDNLFEAGDVRASYPMFHTNYNTVSMHGDWKLVWDLEIVMRVKVFMWRLSRDCLPTKTNVL</sequence>
<name>A0A0B2PM44_GLYSO</name>
<accession>A0A0B2PM44</accession>
<dbReference type="EMBL" id="KN664388">
    <property type="protein sequence ID" value="KHN10501.1"/>
    <property type="molecule type" value="Genomic_DNA"/>
</dbReference>
<gene>
    <name evidence="1" type="ORF">glysoja_046907</name>
</gene>
<feature type="non-terminal residue" evidence="1">
    <location>
        <position position="1"/>
    </location>
</feature>
<dbReference type="Proteomes" id="UP000053555">
    <property type="component" value="Unassembled WGS sequence"/>
</dbReference>
<reference evidence="1" key="1">
    <citation type="submission" date="2014-07" db="EMBL/GenBank/DDBJ databases">
        <title>Identification of a novel salt tolerance gene in wild soybean by whole-genome sequencing.</title>
        <authorList>
            <person name="Lam H.-M."/>
            <person name="Qi X."/>
            <person name="Li M.-W."/>
            <person name="Liu X."/>
            <person name="Xie M."/>
            <person name="Ni M."/>
            <person name="Xu X."/>
        </authorList>
    </citation>
    <scope>NUCLEOTIDE SEQUENCE [LARGE SCALE GENOMIC DNA]</scope>
    <source>
        <tissue evidence="1">Root</tissue>
    </source>
</reference>
<proteinExistence type="predicted"/>
<dbReference type="AlphaFoldDB" id="A0A0B2PM44"/>
<organism evidence="1">
    <name type="scientific">Glycine soja</name>
    <name type="common">Wild soybean</name>
    <dbReference type="NCBI Taxonomy" id="3848"/>
    <lineage>
        <taxon>Eukaryota</taxon>
        <taxon>Viridiplantae</taxon>
        <taxon>Streptophyta</taxon>
        <taxon>Embryophyta</taxon>
        <taxon>Tracheophyta</taxon>
        <taxon>Spermatophyta</taxon>
        <taxon>Magnoliopsida</taxon>
        <taxon>eudicotyledons</taxon>
        <taxon>Gunneridae</taxon>
        <taxon>Pentapetalae</taxon>
        <taxon>rosids</taxon>
        <taxon>fabids</taxon>
        <taxon>Fabales</taxon>
        <taxon>Fabaceae</taxon>
        <taxon>Papilionoideae</taxon>
        <taxon>50 kb inversion clade</taxon>
        <taxon>NPAAA clade</taxon>
        <taxon>indigoferoid/millettioid clade</taxon>
        <taxon>Phaseoleae</taxon>
        <taxon>Glycine</taxon>
        <taxon>Glycine subgen. Soja</taxon>
    </lineage>
</organism>
<feature type="non-terminal residue" evidence="1">
    <location>
        <position position="115"/>
    </location>
</feature>
<protein>
    <submittedName>
        <fullName evidence="1">Uncharacterized protein</fullName>
    </submittedName>
</protein>